<dbReference type="Proteomes" id="UP001223520">
    <property type="component" value="Chromosome"/>
</dbReference>
<sequence length="174" mass="19789">MQSWIRCSGTFCTGVALMMATLTSWSLPTTADPSSFIARSASVNDKSITISDTRLASLPRRIEIDLSEQRLRAWEGKRLVYSFRISTGKRSTPTPRGKFLINSKYRTNRMRGRGYDIPDVPYAMYFHRGYAIHGAYWHNRFGVPVSHGCVNLPVKQARQLYNWSSVGTLVVVHR</sequence>
<proteinExistence type="predicted"/>
<dbReference type="CDD" id="cd16913">
    <property type="entry name" value="YkuD_like"/>
    <property type="match status" value="1"/>
</dbReference>
<dbReference type="EC" id="2.-.-.-" evidence="9"/>
<keyword evidence="4 6" id="KW-0573">Peptidoglycan synthesis</keyword>
<evidence type="ECO:0000256" key="6">
    <source>
        <dbReference type="PROSITE-ProRule" id="PRU01373"/>
    </source>
</evidence>
<dbReference type="PANTHER" id="PTHR30582">
    <property type="entry name" value="L,D-TRANSPEPTIDASE"/>
    <property type="match status" value="1"/>
</dbReference>
<evidence type="ECO:0000259" key="8">
    <source>
        <dbReference type="PROSITE" id="PS52029"/>
    </source>
</evidence>
<dbReference type="InterPro" id="IPR005490">
    <property type="entry name" value="LD_TPept_cat_dom"/>
</dbReference>
<feature type="signal peptide" evidence="7">
    <location>
        <begin position="1"/>
        <end position="31"/>
    </location>
</feature>
<evidence type="ECO:0000313" key="9">
    <source>
        <dbReference type="EMBL" id="WGV26917.1"/>
    </source>
</evidence>
<reference evidence="9 10" key="1">
    <citation type="journal article" date="2023" name="Limnol Oceanogr Lett">
        <title>Environmental adaptations by the intertidal Antarctic cyanobacterium Halotia branconii CENA392 as revealed using long-read genome sequencing.</title>
        <authorList>
            <person name="Dextro R.B."/>
            <person name="Delbaje E."/>
            <person name="Freitas P.N.N."/>
            <person name="Geraldes V."/>
            <person name="Pinto E."/>
            <person name="Long P.F."/>
            <person name="Fiore M.F."/>
        </authorList>
    </citation>
    <scope>NUCLEOTIDE SEQUENCE [LARGE SCALE GENOMIC DNA]</scope>
    <source>
        <strain evidence="9 10">CENA392</strain>
    </source>
</reference>
<feature type="active site" description="Nucleophile" evidence="6">
    <location>
        <position position="149"/>
    </location>
</feature>
<keyword evidence="5 6" id="KW-0961">Cell wall biogenesis/degradation</keyword>
<evidence type="ECO:0000256" key="5">
    <source>
        <dbReference type="ARBA" id="ARBA00023316"/>
    </source>
</evidence>
<evidence type="ECO:0000256" key="1">
    <source>
        <dbReference type="ARBA" id="ARBA00004752"/>
    </source>
</evidence>
<organism evidence="9 10">
    <name type="scientific">Halotia branconii CENA392</name>
    <dbReference type="NCBI Taxonomy" id="1539056"/>
    <lineage>
        <taxon>Bacteria</taxon>
        <taxon>Bacillati</taxon>
        <taxon>Cyanobacteriota</taxon>
        <taxon>Cyanophyceae</taxon>
        <taxon>Nostocales</taxon>
        <taxon>Nodulariaceae</taxon>
        <taxon>Halotia</taxon>
    </lineage>
</organism>
<protein>
    <submittedName>
        <fullName evidence="9">L,D-transpeptidase</fullName>
        <ecNumber evidence="9">2.-.-.-</ecNumber>
    </submittedName>
</protein>
<comment type="pathway">
    <text evidence="1 6">Cell wall biogenesis; peptidoglycan biosynthesis.</text>
</comment>
<evidence type="ECO:0000256" key="7">
    <source>
        <dbReference type="SAM" id="SignalP"/>
    </source>
</evidence>
<dbReference type="InterPro" id="IPR038063">
    <property type="entry name" value="Transpep_catalytic_dom"/>
</dbReference>
<dbReference type="GO" id="GO:0018104">
    <property type="term" value="P:peptidoglycan-protein cross-linking"/>
    <property type="evidence" value="ECO:0007669"/>
    <property type="project" value="TreeGrafter"/>
</dbReference>
<feature type="domain" description="L,D-TPase catalytic" evidence="8">
    <location>
        <begin position="60"/>
        <end position="173"/>
    </location>
</feature>
<dbReference type="EMBL" id="CP124543">
    <property type="protein sequence ID" value="WGV26917.1"/>
    <property type="molecule type" value="Genomic_DNA"/>
</dbReference>
<feature type="active site" description="Proton donor/acceptor" evidence="6">
    <location>
        <position position="133"/>
    </location>
</feature>
<keyword evidence="3 6" id="KW-0133">Cell shape</keyword>
<dbReference type="RefSeq" id="WP_281484161.1">
    <property type="nucleotide sequence ID" value="NZ_CP124543.1"/>
</dbReference>
<dbReference type="GO" id="GO:0071555">
    <property type="term" value="P:cell wall organization"/>
    <property type="evidence" value="ECO:0007669"/>
    <property type="project" value="UniProtKB-UniRule"/>
</dbReference>
<name>A0AAJ6NUL1_9CYAN</name>
<dbReference type="SUPFAM" id="SSF141523">
    <property type="entry name" value="L,D-transpeptidase catalytic domain-like"/>
    <property type="match status" value="1"/>
</dbReference>
<dbReference type="PROSITE" id="PS52029">
    <property type="entry name" value="LD_TPASE"/>
    <property type="match status" value="1"/>
</dbReference>
<evidence type="ECO:0000256" key="3">
    <source>
        <dbReference type="ARBA" id="ARBA00022960"/>
    </source>
</evidence>
<keyword evidence="2 9" id="KW-0808">Transferase</keyword>
<accession>A0AAJ6NUL1</accession>
<evidence type="ECO:0000256" key="2">
    <source>
        <dbReference type="ARBA" id="ARBA00022679"/>
    </source>
</evidence>
<dbReference type="PANTHER" id="PTHR30582:SF2">
    <property type="entry name" value="L,D-TRANSPEPTIDASE YCIB-RELATED"/>
    <property type="match status" value="1"/>
</dbReference>
<feature type="chain" id="PRO_5042520445" evidence="7">
    <location>
        <begin position="32"/>
        <end position="174"/>
    </location>
</feature>
<keyword evidence="7" id="KW-0732">Signal</keyword>
<dbReference type="GO" id="GO:0008360">
    <property type="term" value="P:regulation of cell shape"/>
    <property type="evidence" value="ECO:0007669"/>
    <property type="project" value="UniProtKB-UniRule"/>
</dbReference>
<dbReference type="Pfam" id="PF03734">
    <property type="entry name" value="YkuD"/>
    <property type="match status" value="1"/>
</dbReference>
<gene>
    <name evidence="9" type="ORF">QI031_05290</name>
</gene>
<dbReference type="GO" id="GO:0005576">
    <property type="term" value="C:extracellular region"/>
    <property type="evidence" value="ECO:0007669"/>
    <property type="project" value="TreeGrafter"/>
</dbReference>
<keyword evidence="10" id="KW-1185">Reference proteome</keyword>
<dbReference type="InterPro" id="IPR050979">
    <property type="entry name" value="LD-transpeptidase"/>
</dbReference>
<evidence type="ECO:0000256" key="4">
    <source>
        <dbReference type="ARBA" id="ARBA00022984"/>
    </source>
</evidence>
<dbReference type="GO" id="GO:0071972">
    <property type="term" value="F:peptidoglycan L,D-transpeptidase activity"/>
    <property type="evidence" value="ECO:0007669"/>
    <property type="project" value="TreeGrafter"/>
</dbReference>
<dbReference type="Gene3D" id="2.40.440.10">
    <property type="entry name" value="L,D-transpeptidase catalytic domain-like"/>
    <property type="match status" value="1"/>
</dbReference>
<dbReference type="AlphaFoldDB" id="A0AAJ6NUL1"/>
<dbReference type="GO" id="GO:0016740">
    <property type="term" value="F:transferase activity"/>
    <property type="evidence" value="ECO:0007669"/>
    <property type="project" value="UniProtKB-KW"/>
</dbReference>
<evidence type="ECO:0000313" key="10">
    <source>
        <dbReference type="Proteomes" id="UP001223520"/>
    </source>
</evidence>
<dbReference type="KEGG" id="hbq:QI031_05290"/>